<dbReference type="EMBL" id="PTIT01000003">
    <property type="protein sequence ID" value="PPK53093.1"/>
    <property type="molecule type" value="Genomic_DNA"/>
</dbReference>
<comment type="catalytic activity">
    <reaction evidence="7">
        <text>[protein]-L-isoaspartate + S-adenosyl-L-methionine = [protein]-L-isoaspartate alpha-methyl ester + S-adenosyl-L-homocysteine</text>
        <dbReference type="Rhea" id="RHEA:12705"/>
        <dbReference type="Rhea" id="RHEA-COMP:12143"/>
        <dbReference type="Rhea" id="RHEA-COMP:12144"/>
        <dbReference type="ChEBI" id="CHEBI:57856"/>
        <dbReference type="ChEBI" id="CHEBI:59789"/>
        <dbReference type="ChEBI" id="CHEBI:90596"/>
        <dbReference type="ChEBI" id="CHEBI:90598"/>
        <dbReference type="EC" id="2.1.1.77"/>
    </reaction>
</comment>
<proteinExistence type="inferred from homology"/>
<dbReference type="AlphaFoldDB" id="A0A2S6G9X9"/>
<dbReference type="HAMAP" id="MF_00090">
    <property type="entry name" value="PIMT"/>
    <property type="match status" value="1"/>
</dbReference>
<evidence type="ECO:0000313" key="11">
    <source>
        <dbReference type="Proteomes" id="UP000239648"/>
    </source>
</evidence>
<dbReference type="SUPFAM" id="SSF53335">
    <property type="entry name" value="S-adenosyl-L-methionine-dependent methyltransferases"/>
    <property type="match status" value="1"/>
</dbReference>
<evidence type="ECO:0000313" key="9">
    <source>
        <dbReference type="EMBL" id="PPK55970.1"/>
    </source>
</evidence>
<name>A0A2S6G9X9_9GAMM</name>
<organism evidence="9 10">
    <name type="scientific">Marinobacter persicus</name>
    <dbReference type="NCBI Taxonomy" id="930118"/>
    <lineage>
        <taxon>Bacteria</taxon>
        <taxon>Pseudomonadati</taxon>
        <taxon>Pseudomonadota</taxon>
        <taxon>Gammaproteobacteria</taxon>
        <taxon>Pseudomonadales</taxon>
        <taxon>Marinobacteraceae</taxon>
        <taxon>Marinobacter</taxon>
    </lineage>
</organism>
<dbReference type="PROSITE" id="PS01279">
    <property type="entry name" value="PCMT"/>
    <property type="match status" value="1"/>
</dbReference>
<evidence type="ECO:0000313" key="10">
    <source>
        <dbReference type="Proteomes" id="UP000239446"/>
    </source>
</evidence>
<evidence type="ECO:0000313" key="8">
    <source>
        <dbReference type="EMBL" id="PPK53093.1"/>
    </source>
</evidence>
<sequence length="219" mass="24074">MREQTRDYQALRELMVQDQLVSRGITDPRVLQAMGRVPRELFVPEHLRVEAYEDHPLPIGRGQTISQPYIVALMAEALQLKGRERVLDIGTGSGYAAAVLASMALEVFSMEKIPEVASQAEKNLQQAGFSQVRVKTGDGSQGWPEAAPFDGICVAAGAPAVPDSLKEQLSVGGRLVIPVGLEQGLQRLLLITRRSDQEFDRREIGDVRFVPLLGQEGWS</sequence>
<evidence type="ECO:0000256" key="1">
    <source>
        <dbReference type="ARBA" id="ARBA00004496"/>
    </source>
</evidence>
<dbReference type="InterPro" id="IPR029063">
    <property type="entry name" value="SAM-dependent_MTases_sf"/>
</dbReference>
<dbReference type="GO" id="GO:0030091">
    <property type="term" value="P:protein repair"/>
    <property type="evidence" value="ECO:0007669"/>
    <property type="project" value="UniProtKB-UniRule"/>
</dbReference>
<keyword evidence="6 7" id="KW-0949">S-adenosyl-L-methionine</keyword>
<protein>
    <recommendedName>
        <fullName evidence="7">Protein-L-isoaspartate O-methyltransferase</fullName>
        <ecNumber evidence="7">2.1.1.77</ecNumber>
    </recommendedName>
    <alternativeName>
        <fullName evidence="7">L-isoaspartyl protein carboxyl methyltransferase</fullName>
    </alternativeName>
    <alternativeName>
        <fullName evidence="7">Protein L-isoaspartyl methyltransferase</fullName>
    </alternativeName>
    <alternativeName>
        <fullName evidence="7">Protein-beta-aspartate methyltransferase</fullName>
        <shortName evidence="7">PIMT</shortName>
    </alternativeName>
</protein>
<keyword evidence="5 7" id="KW-0808">Transferase</keyword>
<comment type="subcellular location">
    <subcellularLocation>
        <location evidence="1 7">Cytoplasm</location>
    </subcellularLocation>
</comment>
<comment type="similarity">
    <text evidence="2 7">Belongs to the methyltransferase superfamily. L-isoaspartyl/D-aspartyl protein methyltransferase family.</text>
</comment>
<dbReference type="Proteomes" id="UP000239446">
    <property type="component" value="Unassembled WGS sequence"/>
</dbReference>
<dbReference type="PANTHER" id="PTHR11579">
    <property type="entry name" value="PROTEIN-L-ISOASPARTATE O-METHYLTRANSFERASE"/>
    <property type="match status" value="1"/>
</dbReference>
<dbReference type="STRING" id="930118.SAMN05216429_101368"/>
<evidence type="ECO:0000256" key="4">
    <source>
        <dbReference type="ARBA" id="ARBA00022603"/>
    </source>
</evidence>
<dbReference type="GO" id="GO:0004719">
    <property type="term" value="F:protein-L-isoaspartate (D-aspartate) O-methyltransferase activity"/>
    <property type="evidence" value="ECO:0007669"/>
    <property type="project" value="UniProtKB-UniRule"/>
</dbReference>
<dbReference type="InterPro" id="IPR000682">
    <property type="entry name" value="PCMT"/>
</dbReference>
<evidence type="ECO:0000256" key="5">
    <source>
        <dbReference type="ARBA" id="ARBA00022679"/>
    </source>
</evidence>
<dbReference type="EMBL" id="PTIU01000003">
    <property type="protein sequence ID" value="PPK55970.1"/>
    <property type="molecule type" value="Genomic_DNA"/>
</dbReference>
<keyword evidence="11" id="KW-1185">Reference proteome</keyword>
<keyword evidence="3 7" id="KW-0963">Cytoplasm</keyword>
<reference evidence="8 11" key="1">
    <citation type="submission" date="2018-02" db="EMBL/GenBank/DDBJ databases">
        <title>Deep subsurface shale carbon reservoir microbial communities from Ohio and West Virginia, USA.</title>
        <authorList>
            <person name="Wrighton K."/>
        </authorList>
    </citation>
    <scope>NUCLEOTIDE SEQUENCE [LARGE SCALE GENOMIC DNA]</scope>
    <source>
        <strain evidence="8 11">UTICA-S1B6</strain>
    </source>
</reference>
<dbReference type="RefSeq" id="WP_104415161.1">
    <property type="nucleotide sequence ID" value="NZ_PTIT01000003.1"/>
</dbReference>
<dbReference type="GO" id="GO:0032259">
    <property type="term" value="P:methylation"/>
    <property type="evidence" value="ECO:0007669"/>
    <property type="project" value="UniProtKB-KW"/>
</dbReference>
<keyword evidence="4 7" id="KW-0489">Methyltransferase</keyword>
<dbReference type="NCBIfam" id="NF001453">
    <property type="entry name" value="PRK00312.1"/>
    <property type="match status" value="1"/>
</dbReference>
<comment type="caution">
    <text evidence="9">The sequence shown here is derived from an EMBL/GenBank/DDBJ whole genome shotgun (WGS) entry which is preliminary data.</text>
</comment>
<dbReference type="Proteomes" id="UP000239648">
    <property type="component" value="Unassembled WGS sequence"/>
</dbReference>
<dbReference type="Gene3D" id="3.40.50.150">
    <property type="entry name" value="Vaccinia Virus protein VP39"/>
    <property type="match status" value="1"/>
</dbReference>
<dbReference type="CDD" id="cd02440">
    <property type="entry name" value="AdoMet_MTases"/>
    <property type="match status" value="1"/>
</dbReference>
<feature type="active site" evidence="7">
    <location>
        <position position="66"/>
    </location>
</feature>
<accession>A0A2S6G9X9</accession>
<dbReference type="Pfam" id="PF01135">
    <property type="entry name" value="PCMT"/>
    <property type="match status" value="1"/>
</dbReference>
<dbReference type="GO" id="GO:0005737">
    <property type="term" value="C:cytoplasm"/>
    <property type="evidence" value="ECO:0007669"/>
    <property type="project" value="UniProtKB-SubCell"/>
</dbReference>
<evidence type="ECO:0000256" key="6">
    <source>
        <dbReference type="ARBA" id="ARBA00022691"/>
    </source>
</evidence>
<evidence type="ECO:0000256" key="2">
    <source>
        <dbReference type="ARBA" id="ARBA00005369"/>
    </source>
</evidence>
<reference evidence="9 10" key="2">
    <citation type="submission" date="2018-02" db="EMBL/GenBank/DDBJ databases">
        <title>Subsurface microbial communities from deep shales in Ohio and West Virginia, USA.</title>
        <authorList>
            <person name="Wrighton K."/>
        </authorList>
    </citation>
    <scope>NUCLEOTIDE SEQUENCE [LARGE SCALE GENOMIC DNA]</scope>
    <source>
        <strain evidence="9 10">UTICA-S1B9</strain>
    </source>
</reference>
<evidence type="ECO:0000256" key="7">
    <source>
        <dbReference type="HAMAP-Rule" id="MF_00090"/>
    </source>
</evidence>
<dbReference type="PANTHER" id="PTHR11579:SF0">
    <property type="entry name" value="PROTEIN-L-ISOASPARTATE(D-ASPARTATE) O-METHYLTRANSFERASE"/>
    <property type="match status" value="1"/>
</dbReference>
<evidence type="ECO:0000256" key="3">
    <source>
        <dbReference type="ARBA" id="ARBA00022490"/>
    </source>
</evidence>
<dbReference type="NCBIfam" id="TIGR00080">
    <property type="entry name" value="pimt"/>
    <property type="match status" value="1"/>
</dbReference>
<dbReference type="EC" id="2.1.1.77" evidence="7"/>
<dbReference type="FunFam" id="3.40.50.150:FF:000010">
    <property type="entry name" value="Protein-L-isoaspartate O-methyltransferase"/>
    <property type="match status" value="1"/>
</dbReference>
<gene>
    <name evidence="7" type="primary">pcm</name>
    <name evidence="9" type="ORF">B0H24_1003167</name>
    <name evidence="8" type="ORF">BY455_103167</name>
</gene>
<dbReference type="OrthoDB" id="9810066at2"/>
<comment type="function">
    <text evidence="7">Catalyzes the methyl esterification of L-isoaspartyl residues in peptides and proteins that result from spontaneous decomposition of normal L-aspartyl and L-asparaginyl residues. It plays a role in the repair and/or degradation of damaged proteins.</text>
</comment>